<dbReference type="PRINTS" id="PR00132">
    <property type="entry name" value="GLHYDRLASE2"/>
</dbReference>
<dbReference type="Pfam" id="PF02836">
    <property type="entry name" value="Glyco_hydro_2_C"/>
    <property type="match status" value="1"/>
</dbReference>
<evidence type="ECO:0000256" key="2">
    <source>
        <dbReference type="ARBA" id="ARBA00007401"/>
    </source>
</evidence>
<dbReference type="PANTHER" id="PTHR46323:SF2">
    <property type="entry name" value="BETA-GALACTOSIDASE"/>
    <property type="match status" value="1"/>
</dbReference>
<dbReference type="AlphaFoldDB" id="A0A934V5N3"/>
<keyword evidence="13" id="KW-1185">Reference proteome</keyword>
<dbReference type="GO" id="GO:0030246">
    <property type="term" value="F:carbohydrate binding"/>
    <property type="evidence" value="ECO:0007669"/>
    <property type="project" value="InterPro"/>
</dbReference>
<dbReference type="GO" id="GO:0005990">
    <property type="term" value="P:lactose catabolic process"/>
    <property type="evidence" value="ECO:0007669"/>
    <property type="project" value="TreeGrafter"/>
</dbReference>
<feature type="domain" description="Glycoside hydrolase family 2 catalytic" evidence="9">
    <location>
        <begin position="293"/>
        <end position="428"/>
    </location>
</feature>
<evidence type="ECO:0000256" key="7">
    <source>
        <dbReference type="SAM" id="SignalP"/>
    </source>
</evidence>
<dbReference type="InterPro" id="IPR017853">
    <property type="entry name" value="GH"/>
</dbReference>
<dbReference type="InterPro" id="IPR004199">
    <property type="entry name" value="B-gal_small/dom_5"/>
</dbReference>
<dbReference type="EC" id="3.2.1.23" evidence="3"/>
<dbReference type="Pfam" id="PF02837">
    <property type="entry name" value="Glyco_hydro_2_N"/>
    <property type="match status" value="1"/>
</dbReference>
<protein>
    <recommendedName>
        <fullName evidence="3">beta-galactosidase</fullName>
        <ecNumber evidence="3">3.2.1.23</ecNumber>
    </recommendedName>
    <alternativeName>
        <fullName evidence="6">Lactase</fullName>
    </alternativeName>
</protein>
<dbReference type="EMBL" id="JAENIK010000001">
    <property type="protein sequence ID" value="MBK1814132.1"/>
    <property type="molecule type" value="Genomic_DNA"/>
</dbReference>
<dbReference type="InterPro" id="IPR006102">
    <property type="entry name" value="Ig-like_GH2"/>
</dbReference>
<dbReference type="Pfam" id="PF00703">
    <property type="entry name" value="Glyco_hydro_2"/>
    <property type="match status" value="1"/>
</dbReference>
<dbReference type="Gene3D" id="2.60.120.260">
    <property type="entry name" value="Galactose-binding domain-like"/>
    <property type="match status" value="1"/>
</dbReference>
<keyword evidence="5" id="KW-0326">Glycosidase</keyword>
<gene>
    <name evidence="12" type="ORF">JIN84_00730</name>
</gene>
<dbReference type="InterPro" id="IPR008979">
    <property type="entry name" value="Galactose-bd-like_sf"/>
</dbReference>
<dbReference type="SUPFAM" id="SSF74650">
    <property type="entry name" value="Galactose mutarotase-like"/>
    <property type="match status" value="1"/>
</dbReference>
<reference evidence="12" key="1">
    <citation type="submission" date="2021-01" db="EMBL/GenBank/DDBJ databases">
        <title>Modified the classification status of verrucomicrobia.</title>
        <authorList>
            <person name="Feng X."/>
        </authorList>
    </citation>
    <scope>NUCLEOTIDE SEQUENCE</scope>
    <source>
        <strain evidence="12">JCM 18052</strain>
    </source>
</reference>
<evidence type="ECO:0000259" key="10">
    <source>
        <dbReference type="Pfam" id="PF02837"/>
    </source>
</evidence>
<feature type="domain" description="Glycoside hydrolase family 2 immunoglobulin-like beta-sandwich" evidence="8">
    <location>
        <begin position="191"/>
        <end position="290"/>
    </location>
</feature>
<evidence type="ECO:0000313" key="13">
    <source>
        <dbReference type="Proteomes" id="UP000600139"/>
    </source>
</evidence>
<feature type="domain" description="Glycosyl hydrolases family 2 sugar binding" evidence="10">
    <location>
        <begin position="53"/>
        <end position="187"/>
    </location>
</feature>
<dbReference type="InterPro" id="IPR036156">
    <property type="entry name" value="Beta-gal/glucu_dom_sf"/>
</dbReference>
<sequence>MNLPNRHRLFLISLLGITTAHAAETELLYLSGHGPKDAVPWDFTVTKGRRAGEATTIPVPSNWEQHGFGSYNYGESPGGKADEHGIYKTRFTVPENWKGRRVRIVFDGVMTDAAVKVNGKPAGPVHQGGFYRFRHDITKLLEPGKENVLEVDVSKCSADPLTERAERNADYWVFGGIFRPVFLEAVPEQRIEQVSVNATADGVFKANVDFGSLRESALLEARLYDAAGKPVGDVFSAEIPGGGASRVSVETKVPQPALWTAETPQLYTVKFALKKGGSDIHEVTQRFGFRTIEVRKGGGIFLNGERILLKGVCRHSFRPETARALDKESCYDDVRLLKSMNMNAVRMSHYPPDVAFLEACDELGLYVINELSGWQNAHGTEIGRKLVREMVTRDVNHPCTLFWDNGNEGGWNRELDGDFRLYDPQDRTVLHPWEAFNGVDTKHYPSFADLTKRLAGPNTVMPTEMIHGLFDGGAGAGLEDYWKAIAASPFGGGGFIWVLADEGIMRTDQENRIDVFSTYAPDGIVGPRHEKKGSYHTVRDVFSPVQVAAPVLDASFDGRLTVRNRYDFLSLEGCHFEWRLLRFPKASDRGGKEEVLGHGKLDAPGIPAGKDGDLQLALPADWRKSDALALVATDRNGQELWTWTWATPAQAGDGASQTEPSGKVAAVTGDAGISLTAGEVTASFDKDGRLANFSRDGKASSLCDGPRVVFARPAKGDIRWEDASLTAGPDGGMLWKPETPRMLNLLEIDLGLPRQINWAGFKLEISPDGEKWKTIYDATRRNNDGNGYEFPPQMVAAVRLSNFRQVDGGQPAVKRLRVAWQAERFPAAATSPPTVTTGADWLESVAADGSQRFRWTLAGSGDLRLDYSYTLDGEFTYHGITFDHAEDTFQSVKWLGEGPSRVWQNRLRGTTLGVYEKQRNDIQPGVSWDFPEFQGFFADMRWARFETSAGPLTVSSPQPGTYLRIGTPRISHPFTTVAFPAGDLSFMKAIPAIGSKFLTPANSGPSGQPAKVAGRQDGSLVFRLGE</sequence>
<dbReference type="Gene3D" id="2.60.40.10">
    <property type="entry name" value="Immunoglobulins"/>
    <property type="match status" value="2"/>
</dbReference>
<dbReference type="SUPFAM" id="SSF49303">
    <property type="entry name" value="beta-Galactosidase/glucuronidase domain"/>
    <property type="match status" value="2"/>
</dbReference>
<dbReference type="RefSeq" id="WP_200349093.1">
    <property type="nucleotide sequence ID" value="NZ_BAABHZ010000005.1"/>
</dbReference>
<accession>A0A934V5N3</accession>
<comment type="similarity">
    <text evidence="2">Belongs to the glycosyl hydrolase 2 family.</text>
</comment>
<comment type="caution">
    <text evidence="12">The sequence shown here is derived from an EMBL/GenBank/DDBJ whole genome shotgun (WGS) entry which is preliminary data.</text>
</comment>
<evidence type="ECO:0000259" key="9">
    <source>
        <dbReference type="Pfam" id="PF02836"/>
    </source>
</evidence>
<evidence type="ECO:0000259" key="8">
    <source>
        <dbReference type="Pfam" id="PF00703"/>
    </source>
</evidence>
<dbReference type="InterPro" id="IPR006104">
    <property type="entry name" value="Glyco_hydro_2_N"/>
</dbReference>
<keyword evidence="7" id="KW-0732">Signal</keyword>
<dbReference type="InterPro" id="IPR006101">
    <property type="entry name" value="Glyco_hydro_2"/>
</dbReference>
<dbReference type="InterPro" id="IPR013783">
    <property type="entry name" value="Ig-like_fold"/>
</dbReference>
<dbReference type="GO" id="GO:0009341">
    <property type="term" value="C:beta-galactosidase complex"/>
    <property type="evidence" value="ECO:0007669"/>
    <property type="project" value="InterPro"/>
</dbReference>
<comment type="catalytic activity">
    <reaction evidence="1">
        <text>Hydrolysis of terminal non-reducing beta-D-galactose residues in beta-D-galactosides.</text>
        <dbReference type="EC" id="3.2.1.23"/>
    </reaction>
</comment>
<keyword evidence="4" id="KW-0378">Hydrolase</keyword>
<feature type="domain" description="Beta galactosidase small chain/" evidence="11">
    <location>
        <begin position="836"/>
        <end position="950"/>
    </location>
</feature>
<feature type="chain" id="PRO_5037543227" description="beta-galactosidase" evidence="7">
    <location>
        <begin position="23"/>
        <end position="1026"/>
    </location>
</feature>
<dbReference type="PANTHER" id="PTHR46323">
    <property type="entry name" value="BETA-GALACTOSIDASE"/>
    <property type="match status" value="1"/>
</dbReference>
<name>A0A934V5N3_9BACT</name>
<evidence type="ECO:0000256" key="3">
    <source>
        <dbReference type="ARBA" id="ARBA00012756"/>
    </source>
</evidence>
<evidence type="ECO:0000256" key="6">
    <source>
        <dbReference type="ARBA" id="ARBA00032230"/>
    </source>
</evidence>
<dbReference type="InterPro" id="IPR011013">
    <property type="entry name" value="Gal_mutarotase_sf_dom"/>
</dbReference>
<feature type="signal peptide" evidence="7">
    <location>
        <begin position="1"/>
        <end position="22"/>
    </location>
</feature>
<evidence type="ECO:0000256" key="1">
    <source>
        <dbReference type="ARBA" id="ARBA00001412"/>
    </source>
</evidence>
<dbReference type="Gene3D" id="2.70.98.10">
    <property type="match status" value="1"/>
</dbReference>
<evidence type="ECO:0000259" key="11">
    <source>
        <dbReference type="Pfam" id="PF02929"/>
    </source>
</evidence>
<evidence type="ECO:0000256" key="4">
    <source>
        <dbReference type="ARBA" id="ARBA00022801"/>
    </source>
</evidence>
<dbReference type="GO" id="GO:0004565">
    <property type="term" value="F:beta-galactosidase activity"/>
    <property type="evidence" value="ECO:0007669"/>
    <property type="project" value="UniProtKB-EC"/>
</dbReference>
<evidence type="ECO:0000256" key="5">
    <source>
        <dbReference type="ARBA" id="ARBA00023295"/>
    </source>
</evidence>
<dbReference type="Gene3D" id="3.20.20.80">
    <property type="entry name" value="Glycosidases"/>
    <property type="match status" value="1"/>
</dbReference>
<dbReference type="SUPFAM" id="SSF51445">
    <property type="entry name" value="(Trans)glycosidases"/>
    <property type="match status" value="1"/>
</dbReference>
<dbReference type="InterPro" id="IPR050347">
    <property type="entry name" value="Bact_Beta-galactosidase"/>
</dbReference>
<dbReference type="Pfam" id="PF02929">
    <property type="entry name" value="Bgal_small_N"/>
    <property type="match status" value="1"/>
</dbReference>
<evidence type="ECO:0000313" key="12">
    <source>
        <dbReference type="EMBL" id="MBK1814132.1"/>
    </source>
</evidence>
<proteinExistence type="inferred from homology"/>
<dbReference type="InterPro" id="IPR006103">
    <property type="entry name" value="Glyco_hydro_2_cat"/>
</dbReference>
<organism evidence="12 13">
    <name type="scientific">Luteolibacter yonseiensis</name>
    <dbReference type="NCBI Taxonomy" id="1144680"/>
    <lineage>
        <taxon>Bacteria</taxon>
        <taxon>Pseudomonadati</taxon>
        <taxon>Verrucomicrobiota</taxon>
        <taxon>Verrucomicrobiia</taxon>
        <taxon>Verrucomicrobiales</taxon>
        <taxon>Verrucomicrobiaceae</taxon>
        <taxon>Luteolibacter</taxon>
    </lineage>
</organism>
<dbReference type="SUPFAM" id="SSF49785">
    <property type="entry name" value="Galactose-binding domain-like"/>
    <property type="match status" value="1"/>
</dbReference>
<dbReference type="InterPro" id="IPR014718">
    <property type="entry name" value="GH-type_carb-bd"/>
</dbReference>
<dbReference type="Proteomes" id="UP000600139">
    <property type="component" value="Unassembled WGS sequence"/>
</dbReference>